<evidence type="ECO:0000313" key="1">
    <source>
        <dbReference type="EMBL" id="VAX06638.1"/>
    </source>
</evidence>
<reference evidence="1" key="1">
    <citation type="submission" date="2018-06" db="EMBL/GenBank/DDBJ databases">
        <authorList>
            <person name="Zhirakovskaya E."/>
        </authorList>
    </citation>
    <scope>NUCLEOTIDE SEQUENCE</scope>
</reference>
<dbReference type="EMBL" id="UOFW01000174">
    <property type="protein sequence ID" value="VAX06638.1"/>
    <property type="molecule type" value="Genomic_DNA"/>
</dbReference>
<organism evidence="1">
    <name type="scientific">hydrothermal vent metagenome</name>
    <dbReference type="NCBI Taxonomy" id="652676"/>
    <lineage>
        <taxon>unclassified sequences</taxon>
        <taxon>metagenomes</taxon>
        <taxon>ecological metagenomes</taxon>
    </lineage>
</organism>
<protein>
    <submittedName>
        <fullName evidence="1">Uncharacterized protein</fullName>
    </submittedName>
</protein>
<name>A0A3B1B5I0_9ZZZZ</name>
<proteinExistence type="predicted"/>
<sequence>MRKFIFKCFGFSAAIFLSISNLGLANDTFAAMLDNNTMKVIGPDGTVQNWYFHPDGTFSSLENVTGSWTMEGDILCTLYGERTKPGCFSLPTGKAIGDTWNQVVGSGKTLKVIIVKGRQAR</sequence>
<dbReference type="AlphaFoldDB" id="A0A3B1B5I0"/>
<gene>
    <name evidence="1" type="ORF">MNBD_ALPHA03-1236</name>
</gene>
<accession>A0A3B1B5I0</accession>